<evidence type="ECO:0000313" key="3">
    <source>
        <dbReference type="Proteomes" id="UP001388673"/>
    </source>
</evidence>
<feature type="compositionally biased region" description="Basic and acidic residues" evidence="1">
    <location>
        <begin position="681"/>
        <end position="691"/>
    </location>
</feature>
<feature type="region of interest" description="Disordered" evidence="1">
    <location>
        <begin position="676"/>
        <end position="705"/>
    </location>
</feature>
<feature type="compositionally biased region" description="Polar residues" evidence="1">
    <location>
        <begin position="693"/>
        <end position="705"/>
    </location>
</feature>
<organism evidence="2 3">
    <name type="scientific">Kwoniella newhampshirensis</name>
    <dbReference type="NCBI Taxonomy" id="1651941"/>
    <lineage>
        <taxon>Eukaryota</taxon>
        <taxon>Fungi</taxon>
        <taxon>Dikarya</taxon>
        <taxon>Basidiomycota</taxon>
        <taxon>Agaricomycotina</taxon>
        <taxon>Tremellomycetes</taxon>
        <taxon>Tremellales</taxon>
        <taxon>Cryptococcaceae</taxon>
        <taxon>Kwoniella</taxon>
    </lineage>
</organism>
<feature type="compositionally biased region" description="Polar residues" evidence="1">
    <location>
        <begin position="825"/>
        <end position="841"/>
    </location>
</feature>
<reference evidence="2 3" key="1">
    <citation type="journal article" date="2024" name="bioRxiv">
        <title>Comparative genomics of Cryptococcus and Kwoniella reveals pathogenesis evolution and contrasting karyotype dynamics via intercentromeric recombination or chromosome fusion.</title>
        <authorList>
            <person name="Coelho M.A."/>
            <person name="David-Palma M."/>
            <person name="Shea T."/>
            <person name="Bowers K."/>
            <person name="McGinley-Smith S."/>
            <person name="Mohammad A.W."/>
            <person name="Gnirke A."/>
            <person name="Yurkov A.M."/>
            <person name="Nowrousian M."/>
            <person name="Sun S."/>
            <person name="Cuomo C.A."/>
            <person name="Heitman J."/>
        </authorList>
    </citation>
    <scope>NUCLEOTIDE SEQUENCE [LARGE SCALE GENOMIC DNA]</scope>
    <source>
        <strain evidence="2 3">CBS 13917</strain>
    </source>
</reference>
<feature type="compositionally biased region" description="Basic and acidic residues" evidence="1">
    <location>
        <begin position="510"/>
        <end position="522"/>
    </location>
</feature>
<feature type="compositionally biased region" description="Basic and acidic residues" evidence="1">
    <location>
        <begin position="869"/>
        <end position="878"/>
    </location>
</feature>
<protein>
    <submittedName>
        <fullName evidence="2">Uncharacterized protein</fullName>
    </submittedName>
</protein>
<dbReference type="AlphaFoldDB" id="A0AAW0Z6K7"/>
<feature type="compositionally biased region" description="Low complexity" evidence="1">
    <location>
        <begin position="890"/>
        <end position="901"/>
    </location>
</feature>
<feature type="compositionally biased region" description="Polar residues" evidence="1">
    <location>
        <begin position="848"/>
        <end position="868"/>
    </location>
</feature>
<accession>A0AAW0Z6K7</accession>
<dbReference type="GeneID" id="92177684"/>
<sequence length="1177" mass="124360">MPDSPPSYLSSQSANALISDLRPTSFSLTSLHHLNALLDELLVSLITAAQSINPYDLRREGIPSVFSSSTGGEPGEKAIVGTAGESTGVKALGRSATAEAEVELRSWQEGRTKGVKGFPPDGKGNGTRVERTFPLVQAVELMRLKCVALSTLASQDLIDEAREERVISEWKRAGGDIFDDTIEPAGLWITSIIEHVCEHVLSQVARVVARDSGIVVASPQHLYTALCEDESVWGFFKRMKVKEDLESAIRSTSRSKRSTPTRASADLRTGGRSSPVVDIRSSPVHRDAAPATASGVPTSPSIAFDNARTSVETTRTGGIAGGVVRKPSNLSKKISPAKNLLHSYAQAGSQNSERSGSVLSVNTRSVLGVFNNTYGSEDGDEGQSPQEAQDEFDALVKSGETMRVSLTPSRLRTFETAGGRRRQPPESPVERLASRSQAGSTRSERSQSMAHNKATPIPALPDTTEFFARSTPPRTGTTSPSNNSPSSNVEDRNRSNSAQKRLLARPAATIDEKTDEGSDKGSGRVGGQKQSLMELLATEDAFGPLPPESSESSRRSPKAPMERTVPAVVLGTPPPAAPRHRVQSPPRSPPSTSSPPSLNRPSRSRGHSAEGADGLTFSNVAASPDNGKKSEIQEMADFFNSTAPPPPPPSSWKEDDTLLTGKSGKGFRSFVMARVKGSKKSLKDKEEERYHTPLTNSGSHTRLNSLNAILPRSDSNSNLSGNFKQLFVDDTDTESTKLQKPRKQKSTHSFATRSKPAISSFGDESSPATVNRDLSDSSHPVTPKEGTEDILSATVALGSILGPIGADQQMPVPDQPAASGDEVSGSEQGHPNLAASATSSDPLFPSQLGPNLNPSRSQAQRTPTAQTMNHEDPQDVGEKAVGTPSPRHIPTSSSPTPDRPSLVSATSEAASFMTADEGDVSDVEEIETDDQARVTDKASMTSESVSGTGTTLPAASQHPEGAKVEPKFVVGERTEPSILLRDLIPLRNLLDHATSARESRLLLSAILTQYGVPQADDERGQVQPSAEDRASAWLLAGREGPVPVPVVPNSREGILLEKETDRRNTTPTQETVSTFPDPALDHQCIIPQSVDSSLKSDLHGGGRDGLATTSPHTPISGRMSEGGGGGGGGGVGGGGGGGGGGEESEDGGVTTDTDTEEGVVVGGYEGQRQSPIRIVRG</sequence>
<feature type="compositionally biased region" description="Gly residues" evidence="1">
    <location>
        <begin position="1120"/>
        <end position="1141"/>
    </location>
</feature>
<keyword evidence="3" id="KW-1185">Reference proteome</keyword>
<feature type="compositionally biased region" description="Polar residues" evidence="1">
    <location>
        <begin position="434"/>
        <end position="450"/>
    </location>
</feature>
<feature type="compositionally biased region" description="Acidic residues" evidence="1">
    <location>
        <begin position="916"/>
        <end position="929"/>
    </location>
</feature>
<feature type="region of interest" description="Disordered" evidence="1">
    <location>
        <begin position="804"/>
        <end position="962"/>
    </location>
</feature>
<feature type="compositionally biased region" description="Polar residues" evidence="1">
    <location>
        <begin position="938"/>
        <end position="954"/>
    </location>
</feature>
<dbReference type="EMBL" id="JBCAWK010000001">
    <property type="protein sequence ID" value="KAK8869856.1"/>
    <property type="molecule type" value="Genomic_DNA"/>
</dbReference>
<proteinExistence type="predicted"/>
<feature type="region of interest" description="Disordered" evidence="1">
    <location>
        <begin position="1092"/>
        <end position="1177"/>
    </location>
</feature>
<feature type="region of interest" description="Disordered" evidence="1">
    <location>
        <begin position="731"/>
        <end position="790"/>
    </location>
</feature>
<comment type="caution">
    <text evidence="2">The sequence shown here is derived from an EMBL/GenBank/DDBJ whole genome shotgun (WGS) entry which is preliminary data.</text>
</comment>
<dbReference type="KEGG" id="kne:92177684"/>
<feature type="region of interest" description="Disordered" evidence="1">
    <location>
        <begin position="1044"/>
        <end position="1079"/>
    </location>
</feature>
<gene>
    <name evidence="2" type="ORF">IAR55_000424</name>
</gene>
<feature type="compositionally biased region" description="Low complexity" evidence="1">
    <location>
        <begin position="469"/>
        <end position="488"/>
    </location>
</feature>
<feature type="region of interest" description="Disordered" evidence="1">
    <location>
        <begin position="249"/>
        <end position="303"/>
    </location>
</feature>
<dbReference type="RefSeq" id="XP_066806102.1">
    <property type="nucleotide sequence ID" value="XM_066943560.1"/>
</dbReference>
<feature type="region of interest" description="Disordered" evidence="1">
    <location>
        <begin position="399"/>
        <end position="664"/>
    </location>
</feature>
<evidence type="ECO:0000256" key="1">
    <source>
        <dbReference type="SAM" id="MobiDB-lite"/>
    </source>
</evidence>
<feature type="compositionally biased region" description="Basic and acidic residues" evidence="1">
    <location>
        <begin position="1054"/>
        <end position="1064"/>
    </location>
</feature>
<feature type="compositionally biased region" description="Polar residues" evidence="1">
    <location>
        <begin position="1065"/>
        <end position="1074"/>
    </location>
</feature>
<dbReference type="Proteomes" id="UP001388673">
    <property type="component" value="Unassembled WGS sequence"/>
</dbReference>
<name>A0AAW0Z6K7_9TREE</name>
<evidence type="ECO:0000313" key="2">
    <source>
        <dbReference type="EMBL" id="KAK8869856.1"/>
    </source>
</evidence>